<sequence>MFTSTAPCSAFPPLHTLLNTRFSSHQHVQKRPTPQGLNVNMGKGFTRPKQTTTSKDKRRTPFLPCPSPRLIDGGIHSSREKLAEFEEEEVNIWSIKSMINSDYFALIFGCRKFLFHRVLRGLLRSHWRNLESLCGSAEAFFFNLWGCSWNVKLIAGVYLLSCFSFSI</sequence>
<accession>A0AAV4TBQ4</accession>
<comment type="caution">
    <text evidence="2">The sequence shown here is derived from an EMBL/GenBank/DDBJ whole genome shotgun (WGS) entry which is preliminary data.</text>
</comment>
<dbReference type="Proteomes" id="UP001054945">
    <property type="component" value="Unassembled WGS sequence"/>
</dbReference>
<keyword evidence="3" id="KW-1185">Reference proteome</keyword>
<reference evidence="2 3" key="1">
    <citation type="submission" date="2021-06" db="EMBL/GenBank/DDBJ databases">
        <title>Caerostris extrusa draft genome.</title>
        <authorList>
            <person name="Kono N."/>
            <person name="Arakawa K."/>
        </authorList>
    </citation>
    <scope>NUCLEOTIDE SEQUENCE [LARGE SCALE GENOMIC DNA]</scope>
</reference>
<evidence type="ECO:0000313" key="3">
    <source>
        <dbReference type="Proteomes" id="UP001054945"/>
    </source>
</evidence>
<organism evidence="2 3">
    <name type="scientific">Caerostris extrusa</name>
    <name type="common">Bark spider</name>
    <name type="synonym">Caerostris bankana</name>
    <dbReference type="NCBI Taxonomy" id="172846"/>
    <lineage>
        <taxon>Eukaryota</taxon>
        <taxon>Metazoa</taxon>
        <taxon>Ecdysozoa</taxon>
        <taxon>Arthropoda</taxon>
        <taxon>Chelicerata</taxon>
        <taxon>Arachnida</taxon>
        <taxon>Araneae</taxon>
        <taxon>Araneomorphae</taxon>
        <taxon>Entelegynae</taxon>
        <taxon>Araneoidea</taxon>
        <taxon>Araneidae</taxon>
        <taxon>Caerostris</taxon>
    </lineage>
</organism>
<proteinExistence type="predicted"/>
<gene>
    <name evidence="2" type="ORF">CEXT_47951</name>
</gene>
<evidence type="ECO:0000313" key="2">
    <source>
        <dbReference type="EMBL" id="GIY42215.1"/>
    </source>
</evidence>
<feature type="region of interest" description="Disordered" evidence="1">
    <location>
        <begin position="30"/>
        <end position="59"/>
    </location>
</feature>
<evidence type="ECO:0000256" key="1">
    <source>
        <dbReference type="SAM" id="MobiDB-lite"/>
    </source>
</evidence>
<name>A0AAV4TBQ4_CAEEX</name>
<dbReference type="AlphaFoldDB" id="A0AAV4TBQ4"/>
<dbReference type="EMBL" id="BPLR01010819">
    <property type="protein sequence ID" value="GIY42215.1"/>
    <property type="molecule type" value="Genomic_DNA"/>
</dbReference>
<protein>
    <submittedName>
        <fullName evidence="2">Uncharacterized protein</fullName>
    </submittedName>
</protein>